<dbReference type="RefSeq" id="WP_290248664.1">
    <property type="nucleotide sequence ID" value="NZ_JAUFQT010000001.1"/>
</dbReference>
<comment type="caution">
    <text evidence="1">The sequence shown here is derived from an EMBL/GenBank/DDBJ whole genome shotgun (WGS) entry which is preliminary data.</text>
</comment>
<evidence type="ECO:0000313" key="1">
    <source>
        <dbReference type="EMBL" id="MFB9213289.1"/>
    </source>
</evidence>
<keyword evidence="2" id="KW-1185">Reference proteome</keyword>
<dbReference type="EMBL" id="JBHMEW010000067">
    <property type="protein sequence ID" value="MFB9213289.1"/>
    <property type="molecule type" value="Genomic_DNA"/>
</dbReference>
<evidence type="ECO:0000313" key="2">
    <source>
        <dbReference type="Proteomes" id="UP001589654"/>
    </source>
</evidence>
<protein>
    <submittedName>
        <fullName evidence="1">Heavy-metal-associated domain-containing protein</fullName>
    </submittedName>
</protein>
<reference evidence="1 2" key="1">
    <citation type="submission" date="2024-09" db="EMBL/GenBank/DDBJ databases">
        <authorList>
            <person name="Sun Q."/>
            <person name="Mori K."/>
        </authorList>
    </citation>
    <scope>NUCLEOTIDE SEQUENCE [LARGE SCALE GENOMIC DNA]</scope>
    <source>
        <strain evidence="1 2">CECT 7682</strain>
    </source>
</reference>
<gene>
    <name evidence="1" type="ORF">ACFFUR_15845</name>
</gene>
<name>A0ABV5J8X7_9BACT</name>
<proteinExistence type="predicted"/>
<sequence>MMLKKILIGACVVLFLLVGTLAVHIYLETKDQSLGPNWAMSQVDFNADLDSLKGESIKKELLEWEGMRDTRINRTSDYLIVLYDRKKQDPNDIVKKVNADYNLQSTLFHPSDAQLDGSCPAINKNSVTYQLGSFFRKIFKN</sequence>
<dbReference type="Proteomes" id="UP001589654">
    <property type="component" value="Unassembled WGS sequence"/>
</dbReference>
<accession>A0ABV5J8X7</accession>
<organism evidence="1 2">
    <name type="scientific">Echinicola jeungdonensis</name>
    <dbReference type="NCBI Taxonomy" id="709343"/>
    <lineage>
        <taxon>Bacteria</taxon>
        <taxon>Pseudomonadati</taxon>
        <taxon>Bacteroidota</taxon>
        <taxon>Cytophagia</taxon>
        <taxon>Cytophagales</taxon>
        <taxon>Cyclobacteriaceae</taxon>
        <taxon>Echinicola</taxon>
    </lineage>
</organism>